<evidence type="ECO:0000256" key="3">
    <source>
        <dbReference type="ARBA" id="ARBA00022692"/>
    </source>
</evidence>
<keyword evidence="6 10" id="KW-1133">Transmembrane helix</keyword>
<evidence type="ECO:0000259" key="11">
    <source>
        <dbReference type="Pfam" id="PF08356"/>
    </source>
</evidence>
<evidence type="ECO:0000313" key="13">
    <source>
        <dbReference type="Proteomes" id="UP000009168"/>
    </source>
</evidence>
<name>I7LWJ9_TETTS</name>
<keyword evidence="7" id="KW-0496">Mitochondrion</keyword>
<dbReference type="Proteomes" id="UP000009168">
    <property type="component" value="Unassembled WGS sequence"/>
</dbReference>
<dbReference type="eggNOG" id="KOG1707">
    <property type="taxonomic scope" value="Eukaryota"/>
</dbReference>
<dbReference type="EMBL" id="GG662548">
    <property type="protein sequence ID" value="EAS02028.2"/>
    <property type="molecule type" value="Genomic_DNA"/>
</dbReference>
<organism evidence="12 13">
    <name type="scientific">Tetrahymena thermophila (strain SB210)</name>
    <dbReference type="NCBI Taxonomy" id="312017"/>
    <lineage>
        <taxon>Eukaryota</taxon>
        <taxon>Sar</taxon>
        <taxon>Alveolata</taxon>
        <taxon>Ciliophora</taxon>
        <taxon>Intramacronucleata</taxon>
        <taxon>Oligohymenophorea</taxon>
        <taxon>Hymenostomatida</taxon>
        <taxon>Tetrahymenina</taxon>
        <taxon>Tetrahymenidae</taxon>
        <taxon>Tetrahymena</taxon>
    </lineage>
</organism>
<dbReference type="SUPFAM" id="SSF47473">
    <property type="entry name" value="EF-hand"/>
    <property type="match status" value="1"/>
</dbReference>
<dbReference type="Gene3D" id="3.40.50.300">
    <property type="entry name" value="P-loop containing nucleotide triphosphate hydrolases"/>
    <property type="match status" value="1"/>
</dbReference>
<dbReference type="InterPro" id="IPR001806">
    <property type="entry name" value="Small_GTPase"/>
</dbReference>
<keyword evidence="3 10" id="KW-0812">Transmembrane</keyword>
<evidence type="ECO:0000256" key="5">
    <source>
        <dbReference type="ARBA" id="ARBA00022787"/>
    </source>
</evidence>
<dbReference type="GO" id="GO:0005741">
    <property type="term" value="C:mitochondrial outer membrane"/>
    <property type="evidence" value="ECO:0007669"/>
    <property type="project" value="UniProtKB-SubCell"/>
</dbReference>
<feature type="domain" description="EF hand associated type-2" evidence="11">
    <location>
        <begin position="261"/>
        <end position="351"/>
    </location>
</feature>
<proteinExistence type="inferred from homology"/>
<dbReference type="InParanoid" id="I7LWJ9"/>
<reference evidence="13" key="1">
    <citation type="journal article" date="2006" name="PLoS Biol.">
        <title>Macronuclear genome sequence of the ciliate Tetrahymena thermophila, a model eukaryote.</title>
        <authorList>
            <person name="Eisen J.A."/>
            <person name="Coyne R.S."/>
            <person name="Wu M."/>
            <person name="Wu D."/>
            <person name="Thiagarajan M."/>
            <person name="Wortman J.R."/>
            <person name="Badger J.H."/>
            <person name="Ren Q."/>
            <person name="Amedeo P."/>
            <person name="Jones K.M."/>
            <person name="Tallon L.J."/>
            <person name="Delcher A.L."/>
            <person name="Salzberg S.L."/>
            <person name="Silva J.C."/>
            <person name="Haas B.J."/>
            <person name="Majoros W.H."/>
            <person name="Farzad M."/>
            <person name="Carlton J.M."/>
            <person name="Smith R.K. Jr."/>
            <person name="Garg J."/>
            <person name="Pearlman R.E."/>
            <person name="Karrer K.M."/>
            <person name="Sun L."/>
            <person name="Manning G."/>
            <person name="Elde N.C."/>
            <person name="Turkewitz A.P."/>
            <person name="Asai D.J."/>
            <person name="Wilkes D.E."/>
            <person name="Wang Y."/>
            <person name="Cai H."/>
            <person name="Collins K."/>
            <person name="Stewart B.A."/>
            <person name="Lee S.R."/>
            <person name="Wilamowska K."/>
            <person name="Weinberg Z."/>
            <person name="Ruzzo W.L."/>
            <person name="Wloga D."/>
            <person name="Gaertig J."/>
            <person name="Frankel J."/>
            <person name="Tsao C.-C."/>
            <person name="Gorovsky M.A."/>
            <person name="Keeling P.J."/>
            <person name="Waller R.F."/>
            <person name="Patron N.J."/>
            <person name="Cherry J.M."/>
            <person name="Stover N.A."/>
            <person name="Krieger C.J."/>
            <person name="del Toro C."/>
            <person name="Ryder H.F."/>
            <person name="Williamson S.C."/>
            <person name="Barbeau R.A."/>
            <person name="Hamilton E.P."/>
            <person name="Orias E."/>
        </authorList>
    </citation>
    <scope>NUCLEOTIDE SEQUENCE [LARGE SCALE GENOMIC DNA]</scope>
    <source>
        <strain evidence="13">SB210</strain>
    </source>
</reference>
<dbReference type="InterPro" id="IPR003578">
    <property type="entry name" value="Small_GTPase_Rho"/>
</dbReference>
<dbReference type="GeneID" id="7825621"/>
<sequence length="702" mass="82618">MRTMERFLLAIINLEKLYQLISFRKRIMKQRKIRILVLGDAQVGKTSWITSLVSDNQPDKIPPVIDPVVFSEMFLHTFQVQTVLIDTPSNILEKENEFKFREEVLAAQVILLLYDLSNYSTIESMEKNWMKQIEKENPNVPVIIIGNKRDMLDEIQSQDKIPDGNRIEKVIVPLIKKFKQVQMGFECSALLYQSISDVIYGAHRAVLFPLSPLYDIREKTITPKFEKALARIFRICDKDNDNKWNDEELRDLQFEVFSHDLSGNDIQGIKQLIREDEVINQDKNSSNLNEITFEGFKILQKKCVELIKMQICWAILRHFNYDDKLELDKKLFKDQLIVNQDYGQTVELSGKARLFLTRQCFERFGSALDRKSNADDLIGQVLYKKNITDIFFPYPFKDEKQGELENPFQYLLPIVTNKDFIIQEEWLNLWAYKTREDYLDVYKKLVYLGYQGSLEETFLITNTTNCFSQIQKMNQRYVFNVCLVCTDDCSDELFTILKKYKKSNEKDVITKITDFVTNIKFENGKKKVIIFTFARQNDLRDLFEQQEEQENKIMRKFDQIGILFKDQAQLLRLIEEANEIKYDKHHSKFYECPKFFIQLSNKGGEDQLNPNIKQFSKELCTLKSLDDFESLHKSIYNLIEKPIKGLHRDYIQIIQSQDNFFRKNIYHILVGGGILGALGIVLWVNKSSLKQILQQFKKGMGF</sequence>
<dbReference type="AlphaFoldDB" id="I7LWJ9"/>
<evidence type="ECO:0000256" key="4">
    <source>
        <dbReference type="ARBA" id="ARBA00022741"/>
    </source>
</evidence>
<dbReference type="SMART" id="SM00174">
    <property type="entry name" value="RHO"/>
    <property type="match status" value="1"/>
</dbReference>
<dbReference type="InterPro" id="IPR027417">
    <property type="entry name" value="P-loop_NTPase"/>
</dbReference>
<keyword evidence="8" id="KW-0342">GTP-binding</keyword>
<dbReference type="KEGG" id="tet:TTHERM_00502190"/>
<feature type="transmembrane region" description="Helical" evidence="10">
    <location>
        <begin position="665"/>
        <end position="684"/>
    </location>
</feature>
<dbReference type="Gene3D" id="1.10.238.10">
    <property type="entry name" value="EF-hand"/>
    <property type="match status" value="2"/>
</dbReference>
<dbReference type="RefSeq" id="XP_001022273.2">
    <property type="nucleotide sequence ID" value="XM_001022273.2"/>
</dbReference>
<dbReference type="STRING" id="312017.I7LWJ9"/>
<dbReference type="Pfam" id="PF00071">
    <property type="entry name" value="Ras"/>
    <property type="match status" value="1"/>
</dbReference>
<dbReference type="SUPFAM" id="SSF52540">
    <property type="entry name" value="P-loop containing nucleoside triphosphate hydrolases"/>
    <property type="match status" value="1"/>
</dbReference>
<accession>I7LWJ9</accession>
<dbReference type="InterPro" id="IPR013567">
    <property type="entry name" value="EF_hand_assoc_2"/>
</dbReference>
<gene>
    <name evidence="12" type="ORF">TTHERM_00502190</name>
</gene>
<evidence type="ECO:0000313" key="12">
    <source>
        <dbReference type="EMBL" id="EAS02028.2"/>
    </source>
</evidence>
<dbReference type="PANTHER" id="PTHR24072">
    <property type="entry name" value="RHO FAMILY GTPASE"/>
    <property type="match status" value="1"/>
</dbReference>
<dbReference type="GO" id="GO:0003924">
    <property type="term" value="F:GTPase activity"/>
    <property type="evidence" value="ECO:0007669"/>
    <property type="project" value="InterPro"/>
</dbReference>
<evidence type="ECO:0000256" key="6">
    <source>
        <dbReference type="ARBA" id="ARBA00022989"/>
    </source>
</evidence>
<dbReference type="SMART" id="SM00175">
    <property type="entry name" value="RAB"/>
    <property type="match status" value="1"/>
</dbReference>
<evidence type="ECO:0000256" key="9">
    <source>
        <dbReference type="ARBA" id="ARBA00023136"/>
    </source>
</evidence>
<evidence type="ECO:0000256" key="8">
    <source>
        <dbReference type="ARBA" id="ARBA00023134"/>
    </source>
</evidence>
<evidence type="ECO:0000256" key="1">
    <source>
        <dbReference type="ARBA" id="ARBA00004200"/>
    </source>
</evidence>
<dbReference type="PRINTS" id="PR00449">
    <property type="entry name" value="RASTRNSFRMNG"/>
</dbReference>
<dbReference type="OrthoDB" id="10020961at2759"/>
<evidence type="ECO:0000256" key="10">
    <source>
        <dbReference type="SAM" id="Phobius"/>
    </source>
</evidence>
<keyword evidence="5" id="KW-1000">Mitochondrion outer membrane</keyword>
<dbReference type="GO" id="GO:0005525">
    <property type="term" value="F:GTP binding"/>
    <property type="evidence" value="ECO:0007669"/>
    <property type="project" value="UniProtKB-KW"/>
</dbReference>
<evidence type="ECO:0000256" key="2">
    <source>
        <dbReference type="ARBA" id="ARBA00007981"/>
    </source>
</evidence>
<dbReference type="Pfam" id="PF08356">
    <property type="entry name" value="EF_assoc_2"/>
    <property type="match status" value="1"/>
</dbReference>
<comment type="similarity">
    <text evidence="2">Belongs to the mitochondrial Rho GTPase family.</text>
</comment>
<comment type="subcellular location">
    <subcellularLocation>
        <location evidence="1">Mitochondrion outer membrane</location>
        <topology evidence="1">Single-pass type IV membrane protein</topology>
    </subcellularLocation>
</comment>
<protein>
    <submittedName>
        <fullName evidence="12">ADP-ribosylation factor family protein</fullName>
    </submittedName>
</protein>
<keyword evidence="13" id="KW-1185">Reference proteome</keyword>
<dbReference type="GO" id="GO:0007264">
    <property type="term" value="P:small GTPase-mediated signal transduction"/>
    <property type="evidence" value="ECO:0007669"/>
    <property type="project" value="InterPro"/>
</dbReference>
<keyword evidence="9 10" id="KW-0472">Membrane</keyword>
<dbReference type="InterPro" id="IPR011992">
    <property type="entry name" value="EF-hand-dom_pair"/>
</dbReference>
<evidence type="ECO:0000256" key="7">
    <source>
        <dbReference type="ARBA" id="ARBA00023128"/>
    </source>
</evidence>
<keyword evidence="4" id="KW-0547">Nucleotide-binding</keyword>